<feature type="binding site" evidence="10">
    <location>
        <begin position="13"/>
        <end position="20"/>
    </location>
    <ligand>
        <name>ATP</name>
        <dbReference type="ChEBI" id="CHEBI:30616"/>
    </ligand>
</feature>
<dbReference type="GO" id="GO:0052381">
    <property type="term" value="F:tRNA dimethylallyltransferase activity"/>
    <property type="evidence" value="ECO:0007669"/>
    <property type="project" value="UniProtKB-UniRule"/>
</dbReference>
<feature type="binding site" evidence="10">
    <location>
        <begin position="15"/>
        <end position="20"/>
    </location>
    <ligand>
        <name>substrate</name>
    </ligand>
</feature>
<dbReference type="AlphaFoldDB" id="A0A847VCW1"/>
<keyword evidence="5 10" id="KW-0819">tRNA processing</keyword>
<comment type="cofactor">
    <cofactor evidence="1 10">
        <name>Mg(2+)</name>
        <dbReference type="ChEBI" id="CHEBI:18420"/>
    </cofactor>
</comment>
<evidence type="ECO:0000256" key="8">
    <source>
        <dbReference type="ARBA" id="ARBA00022842"/>
    </source>
</evidence>
<dbReference type="EMBL" id="JAAZIL010000022">
    <property type="protein sequence ID" value="NLZ24300.1"/>
    <property type="molecule type" value="Genomic_DNA"/>
</dbReference>
<evidence type="ECO:0000256" key="2">
    <source>
        <dbReference type="ARBA" id="ARBA00003213"/>
    </source>
</evidence>
<dbReference type="InterPro" id="IPR039657">
    <property type="entry name" value="Dimethylallyltransferase"/>
</dbReference>
<evidence type="ECO:0000313" key="12">
    <source>
        <dbReference type="Proteomes" id="UP000564033"/>
    </source>
</evidence>
<dbReference type="Gene3D" id="3.40.50.300">
    <property type="entry name" value="P-loop containing nucleotide triphosphate hydrolases"/>
    <property type="match status" value="1"/>
</dbReference>
<comment type="function">
    <text evidence="2 10">Catalyzes the transfer of a dimethylallyl group onto the adenine at position 37 in tRNAs that read codons beginning with uridine, leading to the formation of N6-(dimethylallyl)adenosine (i(6)A).</text>
</comment>
<dbReference type="GO" id="GO:0005524">
    <property type="term" value="F:ATP binding"/>
    <property type="evidence" value="ECO:0007669"/>
    <property type="project" value="UniProtKB-UniRule"/>
</dbReference>
<evidence type="ECO:0000256" key="9">
    <source>
        <dbReference type="ARBA" id="ARBA00049563"/>
    </source>
</evidence>
<keyword evidence="6 10" id="KW-0547">Nucleotide-binding</keyword>
<comment type="caution">
    <text evidence="11">The sequence shown here is derived from an EMBL/GenBank/DDBJ whole genome shotgun (WGS) entry which is preliminary data.</text>
</comment>
<dbReference type="HAMAP" id="MF_00185">
    <property type="entry name" value="IPP_trans"/>
    <property type="match status" value="1"/>
</dbReference>
<comment type="similarity">
    <text evidence="3 10">Belongs to the IPP transferase family.</text>
</comment>
<dbReference type="InterPro" id="IPR027417">
    <property type="entry name" value="P-loop_NTPase"/>
</dbReference>
<evidence type="ECO:0000256" key="1">
    <source>
        <dbReference type="ARBA" id="ARBA00001946"/>
    </source>
</evidence>
<comment type="catalytic activity">
    <reaction evidence="9 10">
        <text>adenosine(37) in tRNA + dimethylallyl diphosphate = N(6)-dimethylallyladenosine(37) in tRNA + diphosphate</text>
        <dbReference type="Rhea" id="RHEA:26482"/>
        <dbReference type="Rhea" id="RHEA-COMP:10162"/>
        <dbReference type="Rhea" id="RHEA-COMP:10375"/>
        <dbReference type="ChEBI" id="CHEBI:33019"/>
        <dbReference type="ChEBI" id="CHEBI:57623"/>
        <dbReference type="ChEBI" id="CHEBI:74411"/>
        <dbReference type="ChEBI" id="CHEBI:74415"/>
        <dbReference type="EC" id="2.5.1.75"/>
    </reaction>
</comment>
<evidence type="ECO:0000256" key="4">
    <source>
        <dbReference type="ARBA" id="ARBA00022679"/>
    </source>
</evidence>
<evidence type="ECO:0000256" key="10">
    <source>
        <dbReference type="HAMAP-Rule" id="MF_00185"/>
    </source>
</evidence>
<evidence type="ECO:0000256" key="3">
    <source>
        <dbReference type="ARBA" id="ARBA00005842"/>
    </source>
</evidence>
<accession>A0A847VCW1</accession>
<comment type="caution">
    <text evidence="10">Lacks conserved residue(s) required for the propagation of feature annotation.</text>
</comment>
<comment type="subunit">
    <text evidence="10">Monomer.</text>
</comment>
<reference evidence="11 12" key="1">
    <citation type="journal article" date="2020" name="Biotechnol. Biofuels">
        <title>New insights from the biogas microbiome by comprehensive genome-resolved metagenomics of nearly 1600 species originating from multiple anaerobic digesters.</title>
        <authorList>
            <person name="Campanaro S."/>
            <person name="Treu L."/>
            <person name="Rodriguez-R L.M."/>
            <person name="Kovalovszki A."/>
            <person name="Ziels R.M."/>
            <person name="Maus I."/>
            <person name="Zhu X."/>
            <person name="Kougias P.G."/>
            <person name="Basile A."/>
            <person name="Luo G."/>
            <person name="Schluter A."/>
            <person name="Konstantinidis K.T."/>
            <person name="Angelidaki I."/>
        </authorList>
    </citation>
    <scope>NUCLEOTIDE SEQUENCE [LARGE SCALE GENOMIC DNA]</scope>
    <source>
        <strain evidence="11">AS19jrsBPTG_9</strain>
    </source>
</reference>
<evidence type="ECO:0000313" key="11">
    <source>
        <dbReference type="EMBL" id="NLZ24300.1"/>
    </source>
</evidence>
<gene>
    <name evidence="10" type="primary">miaA</name>
    <name evidence="11" type="ORF">GX888_00930</name>
</gene>
<dbReference type="Gene3D" id="1.10.287.890">
    <property type="entry name" value="Crystal structure of tRNA isopentenylpyrophosphate transferase (bh2366) domain"/>
    <property type="match status" value="1"/>
</dbReference>
<dbReference type="Pfam" id="PF01715">
    <property type="entry name" value="IPPT"/>
    <property type="match status" value="1"/>
</dbReference>
<evidence type="ECO:0000256" key="7">
    <source>
        <dbReference type="ARBA" id="ARBA00022840"/>
    </source>
</evidence>
<dbReference type="Proteomes" id="UP000564033">
    <property type="component" value="Unassembled WGS sequence"/>
</dbReference>
<feature type="region of interest" description="Interaction with substrate tRNA" evidence="10">
    <location>
        <begin position="38"/>
        <end position="41"/>
    </location>
</feature>
<keyword evidence="8 10" id="KW-0460">Magnesium</keyword>
<dbReference type="PANTHER" id="PTHR11088:SF60">
    <property type="entry name" value="TRNA DIMETHYLALLYLTRANSFERASE"/>
    <property type="match status" value="1"/>
</dbReference>
<dbReference type="PANTHER" id="PTHR11088">
    <property type="entry name" value="TRNA DIMETHYLALLYLTRANSFERASE"/>
    <property type="match status" value="1"/>
</dbReference>
<dbReference type="SUPFAM" id="SSF52540">
    <property type="entry name" value="P-loop containing nucleoside triphosphate hydrolases"/>
    <property type="match status" value="2"/>
</dbReference>
<proteinExistence type="inferred from homology"/>
<dbReference type="GO" id="GO:0006400">
    <property type="term" value="P:tRNA modification"/>
    <property type="evidence" value="ECO:0007669"/>
    <property type="project" value="TreeGrafter"/>
</dbReference>
<keyword evidence="7 10" id="KW-0067">ATP-binding</keyword>
<dbReference type="EC" id="2.5.1.75" evidence="10"/>
<feature type="site" description="Interaction with substrate tRNA" evidence="10">
    <location>
        <position position="109"/>
    </location>
</feature>
<name>A0A847VCW1_9BACT</name>
<evidence type="ECO:0000256" key="5">
    <source>
        <dbReference type="ARBA" id="ARBA00022694"/>
    </source>
</evidence>
<sequence length="293" mass="34404">MINYKGKMVIIAGPTASGKSDVGLELAKKIDGYIVNADSRQVYRHLDIGTAKPQFEKEIEKNVYTIDGINHYLFNIVDPTFNYTLYHYQRDVGQVLNREKGIPILVGGTGLYIDSVVFNYILTKKNREKDLSKKTVKELQHLAKPYLDRMNKSDRENRHRLIRAIARGGVDKLKGREVDNIYFVINLPKSVLESRVRERIEQMFRDGLLQENKKLLEMSYTYSDKGMNSIGYIEFKEYFEKIISLEEVKENIYRNTMKYIKRQNTWFRRNSNSIWIEDLNDITYLASNFILKE</sequence>
<organism evidence="11 12">
    <name type="scientific">Candidatus Dojkabacteria bacterium</name>
    <dbReference type="NCBI Taxonomy" id="2099670"/>
    <lineage>
        <taxon>Bacteria</taxon>
        <taxon>Candidatus Dojkabacteria</taxon>
    </lineage>
</organism>
<protein>
    <recommendedName>
        <fullName evidence="10">tRNA dimethylallyltransferase</fullName>
        <ecNumber evidence="10">2.5.1.75</ecNumber>
    </recommendedName>
    <alternativeName>
        <fullName evidence="10">Dimethylallyl diphosphate:tRNA dimethylallyltransferase</fullName>
        <shortName evidence="10">DMAPP:tRNA dimethylallyltransferase</shortName>
        <shortName evidence="10">DMATase</shortName>
    </alternativeName>
    <alternativeName>
        <fullName evidence="10">Isopentenyl-diphosphate:tRNA isopentenyltransferase</fullName>
        <shortName evidence="10">IPP transferase</shortName>
        <shortName evidence="10">IPPT</shortName>
        <shortName evidence="10">IPTase</shortName>
    </alternativeName>
</protein>
<dbReference type="InterPro" id="IPR018022">
    <property type="entry name" value="IPT"/>
</dbReference>
<evidence type="ECO:0000256" key="6">
    <source>
        <dbReference type="ARBA" id="ARBA00022741"/>
    </source>
</evidence>
<feature type="site" description="Interaction with substrate tRNA" evidence="10">
    <location>
        <position position="127"/>
    </location>
</feature>
<keyword evidence="4 10" id="KW-0808">Transferase</keyword>